<comment type="caution">
    <text evidence="2">The sequence shown here is derived from an EMBL/GenBank/DDBJ whole genome shotgun (WGS) entry which is preliminary data.</text>
</comment>
<reference evidence="2" key="1">
    <citation type="submission" date="2019-08" db="EMBL/GenBank/DDBJ databases">
        <authorList>
            <person name="Kucharzyk K."/>
            <person name="Murdoch R.W."/>
            <person name="Higgins S."/>
            <person name="Loffler F."/>
        </authorList>
    </citation>
    <scope>NUCLEOTIDE SEQUENCE</scope>
</reference>
<organism evidence="2">
    <name type="scientific">bioreactor metagenome</name>
    <dbReference type="NCBI Taxonomy" id="1076179"/>
    <lineage>
        <taxon>unclassified sequences</taxon>
        <taxon>metagenomes</taxon>
        <taxon>ecological metagenomes</taxon>
    </lineage>
</organism>
<keyword evidence="1" id="KW-0472">Membrane</keyword>
<feature type="transmembrane region" description="Helical" evidence="1">
    <location>
        <begin position="7"/>
        <end position="25"/>
    </location>
</feature>
<keyword evidence="1" id="KW-1133">Transmembrane helix</keyword>
<evidence type="ECO:0000256" key="1">
    <source>
        <dbReference type="SAM" id="Phobius"/>
    </source>
</evidence>
<feature type="transmembrane region" description="Helical" evidence="1">
    <location>
        <begin position="137"/>
        <end position="161"/>
    </location>
</feature>
<sequence length="165" mass="18195">MSYQEKRSIVSIATGIIVLAAYAIYVRNRMVAGLLPADDLRAWAVAMLIFIGIGVVATIIIQIVFHILMSVSIAVKHKIEKDIVDEKEIERTIDTEMTEDEMDKLISLKSDKVGFICAGTGFMAALVSLLFNASPALMLNILFVSFSVGSLIEGISQIYYYRKGI</sequence>
<evidence type="ECO:0000313" key="2">
    <source>
        <dbReference type="EMBL" id="MPM76716.1"/>
    </source>
</evidence>
<dbReference type="EMBL" id="VSSQ01027455">
    <property type="protein sequence ID" value="MPM76716.1"/>
    <property type="molecule type" value="Genomic_DNA"/>
</dbReference>
<proteinExistence type="predicted"/>
<gene>
    <name evidence="2" type="ORF">SDC9_123715</name>
</gene>
<keyword evidence="1" id="KW-0812">Transmembrane</keyword>
<name>A0A645CID2_9ZZZZ</name>
<protein>
    <submittedName>
        <fullName evidence="2">Uncharacterized protein</fullName>
    </submittedName>
</protein>
<feature type="transmembrane region" description="Helical" evidence="1">
    <location>
        <begin position="113"/>
        <end position="131"/>
    </location>
</feature>
<dbReference type="AlphaFoldDB" id="A0A645CID2"/>
<feature type="transmembrane region" description="Helical" evidence="1">
    <location>
        <begin position="45"/>
        <end position="68"/>
    </location>
</feature>
<accession>A0A645CID2</accession>